<dbReference type="Gene3D" id="3.40.50.2300">
    <property type="match status" value="1"/>
</dbReference>
<accession>A0A0M6X2S2</accession>
<organism evidence="10 16">
    <name type="scientific">Roseburia inulinivorans</name>
    <dbReference type="NCBI Taxonomy" id="360807"/>
    <lineage>
        <taxon>Bacteria</taxon>
        <taxon>Bacillati</taxon>
        <taxon>Bacillota</taxon>
        <taxon>Clostridia</taxon>
        <taxon>Lachnospirales</taxon>
        <taxon>Lachnospiraceae</taxon>
        <taxon>Roseburia</taxon>
    </lineage>
</organism>
<dbReference type="SMART" id="SM00448">
    <property type="entry name" value="REC"/>
    <property type="match status" value="1"/>
</dbReference>
<evidence type="ECO:0000256" key="4">
    <source>
        <dbReference type="ARBA" id="ARBA00023125"/>
    </source>
</evidence>
<dbReference type="SMART" id="SM00421">
    <property type="entry name" value="HTH_LUXR"/>
    <property type="match status" value="1"/>
</dbReference>
<sequence length="224" mass="25502">MADKKKILIADDFQLLREDLTELINNQRDMEVVGTASSGKEIVNLARNTEYDLILMDIEMETMNAGILATQEIREADPEAGIIFLTAHETREMIVTAMGAGALDYIVKGCEDEEILYHIRCALKGNPIMSNKIHETVMQEYARLQQSEKSLLFFINNISKLTATEREMIKLLLQGYKVHEIAEARSVEVSTIKTQIKGLLRKFGCSRTKEIVQIIRELNIEHLF</sequence>
<proteinExistence type="predicted"/>
<feature type="modified residue" description="4-aspartylphosphate" evidence="7">
    <location>
        <position position="57"/>
    </location>
</feature>
<dbReference type="InterPro" id="IPR058245">
    <property type="entry name" value="NreC/VraR/RcsB-like_REC"/>
</dbReference>
<dbReference type="InterPro" id="IPR001789">
    <property type="entry name" value="Sig_transdc_resp-reg_receiver"/>
</dbReference>
<evidence type="ECO:0000256" key="3">
    <source>
        <dbReference type="ARBA" id="ARBA00023015"/>
    </source>
</evidence>
<evidence type="ECO:0000313" key="20">
    <source>
        <dbReference type="Proteomes" id="UP000283738"/>
    </source>
</evidence>
<dbReference type="EMBL" id="CYYR01000041">
    <property type="protein sequence ID" value="CUO52889.1"/>
    <property type="molecule type" value="Genomic_DNA"/>
</dbReference>
<dbReference type="EMBL" id="QSFX01000013">
    <property type="protein sequence ID" value="RHA88738.1"/>
    <property type="molecule type" value="Genomic_DNA"/>
</dbReference>
<dbReference type="CDD" id="cd17535">
    <property type="entry name" value="REC_NarL-like"/>
    <property type="match status" value="1"/>
</dbReference>
<dbReference type="EMBL" id="CVRS01000131">
    <property type="protein sequence ID" value="CRL43413.1"/>
    <property type="molecule type" value="Genomic_DNA"/>
</dbReference>
<protein>
    <recommendedName>
        <fullName evidence="1">Stage 0 sporulation protein A homolog</fullName>
    </recommendedName>
</protein>
<keyword evidence="5" id="KW-0804">Transcription</keyword>
<evidence type="ECO:0000256" key="5">
    <source>
        <dbReference type="ARBA" id="ARBA00023163"/>
    </source>
</evidence>
<evidence type="ECO:0000259" key="8">
    <source>
        <dbReference type="PROSITE" id="PS50043"/>
    </source>
</evidence>
<dbReference type="AlphaFoldDB" id="A0A0M6X2S2"/>
<feature type="domain" description="HTH luxR-type" evidence="8">
    <location>
        <begin position="154"/>
        <end position="219"/>
    </location>
</feature>
<evidence type="ECO:0000256" key="2">
    <source>
        <dbReference type="ARBA" id="ARBA00022553"/>
    </source>
</evidence>
<dbReference type="SUPFAM" id="SSF46894">
    <property type="entry name" value="C-terminal effector domain of the bipartite response regulators"/>
    <property type="match status" value="1"/>
</dbReference>
<dbReference type="GO" id="GO:0000160">
    <property type="term" value="P:phosphorelay signal transduction system"/>
    <property type="evidence" value="ECO:0007669"/>
    <property type="project" value="InterPro"/>
</dbReference>
<dbReference type="PROSITE" id="PS50110">
    <property type="entry name" value="RESPONSE_REGULATORY"/>
    <property type="match status" value="1"/>
</dbReference>
<dbReference type="GeneID" id="75163345"/>
<dbReference type="SUPFAM" id="SSF52172">
    <property type="entry name" value="CheY-like"/>
    <property type="match status" value="1"/>
</dbReference>
<keyword evidence="3" id="KW-0805">Transcription regulation</keyword>
<dbReference type="EMBL" id="QRTF01000001">
    <property type="protein sequence ID" value="RGQ55914.1"/>
    <property type="molecule type" value="Genomic_DNA"/>
</dbReference>
<evidence type="ECO:0000313" key="13">
    <source>
        <dbReference type="EMBL" id="RGQ55914.1"/>
    </source>
</evidence>
<dbReference type="PANTHER" id="PTHR43214">
    <property type="entry name" value="TWO-COMPONENT RESPONSE REGULATOR"/>
    <property type="match status" value="1"/>
</dbReference>
<keyword evidence="2 7" id="KW-0597">Phosphoprotein</keyword>
<dbReference type="EMBL" id="QRUN01000003">
    <property type="protein sequence ID" value="RGR70336.1"/>
    <property type="molecule type" value="Genomic_DNA"/>
</dbReference>
<evidence type="ECO:0000256" key="6">
    <source>
        <dbReference type="ARBA" id="ARBA00024867"/>
    </source>
</evidence>
<keyword evidence="4 13" id="KW-0238">DNA-binding</keyword>
<reference evidence="16" key="1">
    <citation type="submission" date="2015-05" db="EMBL/GenBank/DDBJ databases">
        <authorList>
            <consortium name="Pathogen Informatics"/>
        </authorList>
    </citation>
    <scope>NUCLEOTIDE SEQUENCE [LARGE SCALE GENOMIC DNA]</scope>
    <source>
        <strain evidence="12 17">2789STDY5608835</strain>
        <strain evidence="11 18">2789STDY5608887</strain>
        <strain evidence="16">L1-83</strain>
    </source>
</reference>
<reference evidence="10" key="2">
    <citation type="submission" date="2015-05" db="EMBL/GenBank/DDBJ databases">
        <authorList>
            <person name="Wang D.B."/>
            <person name="Wang M."/>
        </authorList>
    </citation>
    <scope>NUCLEOTIDE SEQUENCE [LARGE SCALE GENOMIC DNA]</scope>
    <source>
        <strain evidence="10">L1-83</strain>
    </source>
</reference>
<dbReference type="PROSITE" id="PS50043">
    <property type="entry name" value="HTH_LUXR_2"/>
    <property type="match status" value="1"/>
</dbReference>
<evidence type="ECO:0000259" key="9">
    <source>
        <dbReference type="PROSITE" id="PS50110"/>
    </source>
</evidence>
<dbReference type="GO" id="GO:0003677">
    <property type="term" value="F:DNA binding"/>
    <property type="evidence" value="ECO:0007669"/>
    <property type="project" value="UniProtKB-KW"/>
</dbReference>
<dbReference type="Proteomes" id="UP000095453">
    <property type="component" value="Unassembled WGS sequence"/>
</dbReference>
<dbReference type="EMBL" id="CYXX01000017">
    <property type="protein sequence ID" value="CUN18235.1"/>
    <property type="molecule type" value="Genomic_DNA"/>
</dbReference>
<evidence type="ECO:0000313" key="17">
    <source>
        <dbReference type="Proteomes" id="UP000095395"/>
    </source>
</evidence>
<evidence type="ECO:0000313" key="19">
    <source>
        <dbReference type="Proteomes" id="UP000283492"/>
    </source>
</evidence>
<dbReference type="Proteomes" id="UP000283492">
    <property type="component" value="Unassembled WGS sequence"/>
</dbReference>
<dbReference type="Proteomes" id="UP000095395">
    <property type="component" value="Unassembled WGS sequence"/>
</dbReference>
<keyword evidence="16" id="KW-1185">Reference proteome</keyword>
<dbReference type="InterPro" id="IPR000792">
    <property type="entry name" value="Tscrpt_reg_LuxR_C"/>
</dbReference>
<evidence type="ECO:0000313" key="15">
    <source>
        <dbReference type="EMBL" id="RHA88738.1"/>
    </source>
</evidence>
<evidence type="ECO:0000313" key="18">
    <source>
        <dbReference type="Proteomes" id="UP000095453"/>
    </source>
</evidence>
<evidence type="ECO:0000313" key="12">
    <source>
        <dbReference type="EMBL" id="CUO52889.1"/>
    </source>
</evidence>
<evidence type="ECO:0000313" key="11">
    <source>
        <dbReference type="EMBL" id="CUN18235.1"/>
    </source>
</evidence>
<dbReference type="Proteomes" id="UP000283738">
    <property type="component" value="Unassembled WGS sequence"/>
</dbReference>
<name>A0A0M6X2S2_9FIRM</name>
<reference evidence="19 20" key="3">
    <citation type="submission" date="2018-08" db="EMBL/GenBank/DDBJ databases">
        <title>A genome reference for cultivated species of the human gut microbiota.</title>
        <authorList>
            <person name="Zou Y."/>
            <person name="Xue W."/>
            <person name="Luo G."/>
        </authorList>
    </citation>
    <scope>NUCLEOTIDE SEQUENCE [LARGE SCALE GENOMIC DNA]</scope>
    <source>
        <strain evidence="14 21">AF24-4</strain>
        <strain evidence="13 20">AF28-15</strain>
        <strain evidence="15 19">AM42-1AC</strain>
    </source>
</reference>
<evidence type="ECO:0000313" key="16">
    <source>
        <dbReference type="Proteomes" id="UP000049828"/>
    </source>
</evidence>
<evidence type="ECO:0000313" key="10">
    <source>
        <dbReference type="EMBL" id="CRL43413.1"/>
    </source>
</evidence>
<evidence type="ECO:0000256" key="7">
    <source>
        <dbReference type="PROSITE-ProRule" id="PRU00169"/>
    </source>
</evidence>
<comment type="function">
    <text evidence="6">May play the central regulatory role in sporulation. It may be an element of the effector pathway responsible for the activation of sporulation genes in response to nutritional stress. Spo0A may act in concert with spo0H (a sigma factor) to control the expression of some genes that are critical to the sporulation process.</text>
</comment>
<dbReference type="RefSeq" id="WP_007887276.1">
    <property type="nucleotide sequence ID" value="NZ_CABJFX010000013.1"/>
</dbReference>
<dbReference type="Pfam" id="PF00196">
    <property type="entry name" value="GerE"/>
    <property type="match status" value="1"/>
</dbReference>
<dbReference type="InterPro" id="IPR039420">
    <property type="entry name" value="WalR-like"/>
</dbReference>
<evidence type="ECO:0000313" key="14">
    <source>
        <dbReference type="EMBL" id="RGR70336.1"/>
    </source>
</evidence>
<feature type="domain" description="Response regulatory" evidence="9">
    <location>
        <begin position="6"/>
        <end position="123"/>
    </location>
</feature>
<dbReference type="InterPro" id="IPR016032">
    <property type="entry name" value="Sig_transdc_resp-reg_C-effctor"/>
</dbReference>
<dbReference type="Proteomes" id="UP000049828">
    <property type="component" value="Unassembled WGS sequence"/>
</dbReference>
<evidence type="ECO:0000256" key="1">
    <source>
        <dbReference type="ARBA" id="ARBA00018672"/>
    </source>
</evidence>
<dbReference type="PRINTS" id="PR00038">
    <property type="entry name" value="HTHLUXR"/>
</dbReference>
<evidence type="ECO:0000313" key="21">
    <source>
        <dbReference type="Proteomes" id="UP000285820"/>
    </source>
</evidence>
<dbReference type="OrthoDB" id="9779069at2"/>
<dbReference type="Pfam" id="PF00072">
    <property type="entry name" value="Response_reg"/>
    <property type="match status" value="1"/>
</dbReference>
<dbReference type="STRING" id="360807.ERS852392_03433"/>
<dbReference type="InterPro" id="IPR011006">
    <property type="entry name" value="CheY-like_superfamily"/>
</dbReference>
<dbReference type="Proteomes" id="UP000285820">
    <property type="component" value="Unassembled WGS sequence"/>
</dbReference>
<dbReference type="GO" id="GO:0006355">
    <property type="term" value="P:regulation of DNA-templated transcription"/>
    <property type="evidence" value="ECO:0007669"/>
    <property type="project" value="InterPro"/>
</dbReference>
<gene>
    <name evidence="12" type="primary">nreC_2</name>
    <name evidence="11" type="synonym">nreC_1</name>
    <name evidence="15" type="ORF">DW914_08690</name>
    <name evidence="14" type="ORF">DWY29_03500</name>
    <name evidence="13" type="ORF">DWY96_00955</name>
    <name evidence="12" type="ORF">ERS852392_03433</name>
    <name evidence="11" type="ORF">ERS852444_02276</name>
    <name evidence="10" type="ORF">RIL183_10271</name>
</gene>